<dbReference type="PRINTS" id="PR00696">
    <property type="entry name" value="RSOLVASERUVC"/>
</dbReference>
<evidence type="ECO:0000256" key="9">
    <source>
        <dbReference type="ARBA" id="ARBA00023125"/>
    </source>
</evidence>
<evidence type="ECO:0000256" key="7">
    <source>
        <dbReference type="ARBA" id="ARBA00022801"/>
    </source>
</evidence>
<evidence type="ECO:0000256" key="12">
    <source>
        <dbReference type="ARBA" id="ARBA00029354"/>
    </source>
</evidence>
<dbReference type="InterPro" id="IPR020563">
    <property type="entry name" value="X-over_junc_endoDNase_Mg_BS"/>
</dbReference>
<dbReference type="RefSeq" id="WP_053096785.1">
    <property type="nucleotide sequence ID" value="NZ_CP011787.1"/>
</dbReference>
<keyword evidence="4 13" id="KW-0479">Metal-binding</keyword>
<evidence type="ECO:0000256" key="10">
    <source>
        <dbReference type="ARBA" id="ARBA00023172"/>
    </source>
</evidence>
<dbReference type="KEGG" id="bcig:AB162_259"/>
<dbReference type="EMBL" id="CP011787">
    <property type="protein sequence ID" value="AKZ65860.1"/>
    <property type="molecule type" value="Genomic_DNA"/>
</dbReference>
<dbReference type="SUPFAM" id="SSF53098">
    <property type="entry name" value="Ribonuclease H-like"/>
    <property type="match status" value="1"/>
</dbReference>
<keyword evidence="6 13" id="KW-0227">DNA damage</keyword>
<dbReference type="PATRIC" id="fig|186490.8.peg.246"/>
<evidence type="ECO:0000313" key="16">
    <source>
        <dbReference type="Proteomes" id="UP000056466"/>
    </source>
</evidence>
<comment type="function">
    <text evidence="13">The RuvA-RuvB-RuvC complex processes Holliday junction (HJ) DNA during genetic recombination and DNA repair. Endonuclease that resolves HJ intermediates. Cleaves cruciform DNA by making single-stranded nicks across the HJ at symmetrical positions within the homologous arms, yielding a 5'-phosphate and a 3'-hydroxyl group; requires a central core of homology in the junction. The consensus cleavage sequence is 5'-(A/T)TT(C/G)-3'. Cleavage occurs on the 3'-side of the TT dinucleotide at the point of strand exchange. HJ branch migration catalyzed by RuvA-RuvB allows RuvC to scan DNA until it finds its consensus sequence, where it cleaves and resolves the cruciform DNA.</text>
</comment>
<keyword evidence="3 13" id="KW-0540">Nuclease</keyword>
<feature type="active site" evidence="13">
    <location>
        <position position="67"/>
    </location>
</feature>
<comment type="catalytic activity">
    <reaction evidence="12 13">
        <text>Endonucleolytic cleavage at a junction such as a reciprocal single-stranded crossover between two homologous DNA duplexes (Holliday junction).</text>
        <dbReference type="EC" id="3.1.21.10"/>
    </reaction>
</comment>
<dbReference type="EC" id="3.1.21.10" evidence="13 14"/>
<gene>
    <name evidence="13 15" type="primary">ruvC</name>
    <name evidence="15" type="ORF">AB162_259</name>
</gene>
<dbReference type="Proteomes" id="UP000056466">
    <property type="component" value="Chromosome"/>
</dbReference>
<keyword evidence="16" id="KW-1185">Reference proteome</keyword>
<feature type="binding site" evidence="13">
    <location>
        <position position="8"/>
    </location>
    <ligand>
        <name>Mg(2+)</name>
        <dbReference type="ChEBI" id="CHEBI:18420"/>
        <label>1</label>
    </ligand>
</feature>
<comment type="similarity">
    <text evidence="1 13">Belongs to the RuvC family.</text>
</comment>
<organism evidence="15 16">
    <name type="scientific">Candidatus Palibaumannia cicadellinicola</name>
    <dbReference type="NCBI Taxonomy" id="186490"/>
    <lineage>
        <taxon>Bacteria</taxon>
        <taxon>Pseudomonadati</taxon>
        <taxon>Pseudomonadota</taxon>
        <taxon>Gammaproteobacteria</taxon>
        <taxon>Candidatus Palibaumannia</taxon>
    </lineage>
</organism>
<keyword evidence="9 13" id="KW-0238">DNA-binding</keyword>
<feature type="active site" evidence="13">
    <location>
        <position position="8"/>
    </location>
</feature>
<evidence type="ECO:0000256" key="5">
    <source>
        <dbReference type="ARBA" id="ARBA00022759"/>
    </source>
</evidence>
<dbReference type="GO" id="GO:0000287">
    <property type="term" value="F:magnesium ion binding"/>
    <property type="evidence" value="ECO:0007669"/>
    <property type="project" value="UniProtKB-UniRule"/>
</dbReference>
<feature type="active site" evidence="13">
    <location>
        <position position="139"/>
    </location>
</feature>
<dbReference type="PROSITE" id="PS01321">
    <property type="entry name" value="RUVC"/>
    <property type="match status" value="1"/>
</dbReference>
<comment type="subunit">
    <text evidence="13">Homodimer which binds Holliday junction (HJ) DNA. The HJ becomes 2-fold symmetrical on binding to RuvC with unstacked arms; it has a different conformation from HJ DNA in complex with RuvA. In the full resolvosome a probable DNA-RuvA(4)-RuvB(12)-RuvC(2) complex forms which resolves the HJ.</text>
</comment>
<dbReference type="InterPro" id="IPR002176">
    <property type="entry name" value="X-over_junc_endoDNase_RuvC"/>
</dbReference>
<evidence type="ECO:0000256" key="2">
    <source>
        <dbReference type="ARBA" id="ARBA00022490"/>
    </source>
</evidence>
<keyword evidence="11 13" id="KW-0234">DNA repair</keyword>
<dbReference type="Pfam" id="PF02075">
    <property type="entry name" value="RuvC"/>
    <property type="match status" value="1"/>
</dbReference>
<keyword evidence="7 13" id="KW-0378">Hydrolase</keyword>
<dbReference type="PANTHER" id="PTHR30194:SF3">
    <property type="entry name" value="CROSSOVER JUNCTION ENDODEOXYRIBONUCLEASE RUVC"/>
    <property type="match status" value="1"/>
</dbReference>
<sequence>MTIIIGIDPGSRMTGYGVICQKEQSISYVASGCIRTKVNDFPNRLKLIYIGVNQIITQFKPQYFAIEQIFIAKNFNSALKLSQASSVAIVAAMNNNIPVFEYAARQVKQTLVGIGSAEKNQVQHMVRTLLNLSTTPKVDAADALAIAITHCHVSKNAIHEYL</sequence>
<evidence type="ECO:0000256" key="8">
    <source>
        <dbReference type="ARBA" id="ARBA00022842"/>
    </source>
</evidence>
<dbReference type="AlphaFoldDB" id="A0A0K2BKK0"/>
<dbReference type="HAMAP" id="MF_00034">
    <property type="entry name" value="RuvC"/>
    <property type="match status" value="1"/>
</dbReference>
<evidence type="ECO:0000256" key="1">
    <source>
        <dbReference type="ARBA" id="ARBA00009518"/>
    </source>
</evidence>
<protein>
    <recommendedName>
        <fullName evidence="13 14">Crossover junction endodeoxyribonuclease RuvC</fullName>
        <ecNumber evidence="13 14">3.1.21.10</ecNumber>
    </recommendedName>
    <alternativeName>
        <fullName evidence="13">Holliday junction nuclease RuvC</fullName>
    </alternativeName>
    <alternativeName>
        <fullName evidence="13">Holliday junction resolvase RuvC</fullName>
    </alternativeName>
</protein>
<dbReference type="GO" id="GO:0006310">
    <property type="term" value="P:DNA recombination"/>
    <property type="evidence" value="ECO:0007669"/>
    <property type="project" value="UniProtKB-UniRule"/>
</dbReference>
<evidence type="ECO:0000256" key="3">
    <source>
        <dbReference type="ARBA" id="ARBA00022722"/>
    </source>
</evidence>
<dbReference type="PANTHER" id="PTHR30194">
    <property type="entry name" value="CROSSOVER JUNCTION ENDODEOXYRIBONUCLEASE RUVC"/>
    <property type="match status" value="1"/>
</dbReference>
<dbReference type="Gene3D" id="3.30.420.10">
    <property type="entry name" value="Ribonuclease H-like superfamily/Ribonuclease H"/>
    <property type="match status" value="1"/>
</dbReference>
<dbReference type="CDD" id="cd16962">
    <property type="entry name" value="RuvC"/>
    <property type="match status" value="1"/>
</dbReference>
<keyword evidence="2 13" id="KW-0963">Cytoplasm</keyword>
<dbReference type="InterPro" id="IPR012337">
    <property type="entry name" value="RNaseH-like_sf"/>
</dbReference>
<name>A0A0K2BKK0_9GAMM</name>
<dbReference type="GO" id="GO:0006281">
    <property type="term" value="P:DNA repair"/>
    <property type="evidence" value="ECO:0007669"/>
    <property type="project" value="UniProtKB-UniRule"/>
</dbReference>
<feature type="binding site" evidence="13">
    <location>
        <position position="139"/>
    </location>
    <ligand>
        <name>Mg(2+)</name>
        <dbReference type="ChEBI" id="CHEBI:18420"/>
        <label>1</label>
    </ligand>
</feature>
<evidence type="ECO:0000256" key="14">
    <source>
        <dbReference type="NCBIfam" id="TIGR00228"/>
    </source>
</evidence>
<dbReference type="FunFam" id="3.30.420.10:FF:000002">
    <property type="entry name" value="Crossover junction endodeoxyribonuclease RuvC"/>
    <property type="match status" value="1"/>
</dbReference>
<evidence type="ECO:0000313" key="15">
    <source>
        <dbReference type="EMBL" id="AKZ65860.1"/>
    </source>
</evidence>
<dbReference type="NCBIfam" id="NF000711">
    <property type="entry name" value="PRK00039.2-1"/>
    <property type="match status" value="1"/>
</dbReference>
<evidence type="ECO:0000256" key="6">
    <source>
        <dbReference type="ARBA" id="ARBA00022763"/>
    </source>
</evidence>
<comment type="subcellular location">
    <subcellularLocation>
        <location evidence="13">Cytoplasm</location>
    </subcellularLocation>
</comment>
<evidence type="ECO:0000256" key="11">
    <source>
        <dbReference type="ARBA" id="ARBA00023204"/>
    </source>
</evidence>
<dbReference type="GO" id="GO:0048476">
    <property type="term" value="C:Holliday junction resolvase complex"/>
    <property type="evidence" value="ECO:0007669"/>
    <property type="project" value="UniProtKB-UniRule"/>
</dbReference>
<dbReference type="GO" id="GO:0003677">
    <property type="term" value="F:DNA binding"/>
    <property type="evidence" value="ECO:0007669"/>
    <property type="project" value="UniProtKB-KW"/>
</dbReference>
<feature type="binding site" evidence="13">
    <location>
        <position position="67"/>
    </location>
    <ligand>
        <name>Mg(2+)</name>
        <dbReference type="ChEBI" id="CHEBI:18420"/>
        <label>2</label>
    </ligand>
</feature>
<dbReference type="OrthoDB" id="9805499at2"/>
<proteinExistence type="inferred from homology"/>
<reference evidence="15 16" key="1">
    <citation type="submission" date="2015-06" db="EMBL/GenBank/DDBJ databases">
        <title>Lineage-specific patterns of genome deterioration in obligate symbionts.</title>
        <authorList>
            <person name="Bennett G.M."/>
            <person name="McCutcheon J.P."/>
            <person name="McDonald B.R."/>
            <person name="Moran N.A."/>
        </authorList>
    </citation>
    <scope>NUCLEOTIDE SEQUENCE [LARGE SCALE GENOMIC DNA]</scope>
    <source>
        <strain evidence="15 16">B-GSS</strain>
    </source>
</reference>
<dbReference type="GO" id="GO:0005737">
    <property type="term" value="C:cytoplasm"/>
    <property type="evidence" value="ECO:0007669"/>
    <property type="project" value="UniProtKB-SubCell"/>
</dbReference>
<evidence type="ECO:0000256" key="13">
    <source>
        <dbReference type="HAMAP-Rule" id="MF_00034"/>
    </source>
</evidence>
<comment type="cofactor">
    <cofactor evidence="13">
        <name>Mg(2+)</name>
        <dbReference type="ChEBI" id="CHEBI:18420"/>
    </cofactor>
    <text evidence="13">Binds 2 Mg(2+) ion per subunit.</text>
</comment>
<accession>A0A0K2BKK0</accession>
<keyword evidence="5 13" id="KW-0255">Endonuclease</keyword>
<dbReference type="InterPro" id="IPR036397">
    <property type="entry name" value="RNaseH_sf"/>
</dbReference>
<dbReference type="NCBIfam" id="TIGR00228">
    <property type="entry name" value="ruvC"/>
    <property type="match status" value="1"/>
</dbReference>
<keyword evidence="8 13" id="KW-0460">Magnesium</keyword>
<dbReference type="GO" id="GO:0008821">
    <property type="term" value="F:crossover junction DNA endonuclease activity"/>
    <property type="evidence" value="ECO:0007669"/>
    <property type="project" value="UniProtKB-UniRule"/>
</dbReference>
<evidence type="ECO:0000256" key="4">
    <source>
        <dbReference type="ARBA" id="ARBA00022723"/>
    </source>
</evidence>
<keyword evidence="10 13" id="KW-0233">DNA recombination</keyword>